<keyword evidence="1" id="KW-0812">Transmembrane</keyword>
<evidence type="ECO:0000256" key="1">
    <source>
        <dbReference type="SAM" id="Phobius"/>
    </source>
</evidence>
<dbReference type="RefSeq" id="WP_107006843.1">
    <property type="nucleotide sequence ID" value="NZ_JBHRSF010000005.1"/>
</dbReference>
<keyword evidence="1" id="KW-0472">Membrane</keyword>
<reference evidence="5" key="3">
    <citation type="journal article" date="2019" name="Int. J. Syst. Evol. Microbiol.">
        <title>The Global Catalogue of Microorganisms (GCM) 10K type strain sequencing project: providing services to taxonomists for standard genome sequencing and annotation.</title>
        <authorList>
            <consortium name="The Broad Institute Genomics Platform"/>
            <consortium name="The Broad Institute Genome Sequencing Center for Infectious Disease"/>
            <person name="Wu L."/>
            <person name="Ma J."/>
        </authorList>
    </citation>
    <scope>NUCLEOTIDE SEQUENCE [LARGE SCALE GENOMIC DNA]</scope>
    <source>
        <strain evidence="5">KCTC 62575</strain>
    </source>
</reference>
<evidence type="ECO:0000313" key="5">
    <source>
        <dbReference type="Proteomes" id="UP001595455"/>
    </source>
</evidence>
<dbReference type="AlphaFoldDB" id="A0A371YUX8"/>
<evidence type="ECO:0000313" key="3">
    <source>
        <dbReference type="EMBL" id="RFC85248.1"/>
    </source>
</evidence>
<feature type="transmembrane region" description="Helical" evidence="1">
    <location>
        <begin position="149"/>
        <end position="166"/>
    </location>
</feature>
<name>A0A371YUX8_9GAMM</name>
<evidence type="ECO:0000313" key="2">
    <source>
        <dbReference type="EMBL" id="MFC2994037.1"/>
    </source>
</evidence>
<organism evidence="3 4">
    <name type="scientific">Acinetobacter sichuanensis</name>
    <dbReference type="NCBI Taxonomy" id="2136183"/>
    <lineage>
        <taxon>Bacteria</taxon>
        <taxon>Pseudomonadati</taxon>
        <taxon>Pseudomonadota</taxon>
        <taxon>Gammaproteobacteria</taxon>
        <taxon>Moraxellales</taxon>
        <taxon>Moraxellaceae</taxon>
        <taxon>Acinetobacter</taxon>
    </lineage>
</organism>
<protein>
    <submittedName>
        <fullName evidence="3">Uncharacterized protein</fullName>
    </submittedName>
</protein>
<dbReference type="Proteomes" id="UP000240957">
    <property type="component" value="Unassembled WGS sequence"/>
</dbReference>
<proteinExistence type="predicted"/>
<reference evidence="2" key="4">
    <citation type="submission" date="2024-09" db="EMBL/GenBank/DDBJ databases">
        <authorList>
            <person name="Sun Q."/>
            <person name="Mori K."/>
        </authorList>
    </citation>
    <scope>NUCLEOTIDE SEQUENCE</scope>
    <source>
        <strain evidence="2">KCTC 62575</strain>
    </source>
</reference>
<sequence>MLNEINITAQKNDVYQISGTIQQIQITHKACLSWNIYKHAYKHGTPEFDVNYFHTMIDGIELDGCFTKLSFKENEPVEAVIFMPEDVKKGQLLALKTLNQILYIDPRLHTSAQLIDFKTFLEKSLLAILIFALVVTSLLYGLQGHEFDYRQVILLTLIGSVTLYFFHPAKLKKDRYFKSLNLRMFSMPMFDGLSKGQLEKPKYFYRMQEFVIDLKLLD</sequence>
<dbReference type="OrthoDB" id="9932083at2"/>
<feature type="transmembrane region" description="Helical" evidence="1">
    <location>
        <begin position="125"/>
        <end position="143"/>
    </location>
</feature>
<gene>
    <name evidence="2" type="ORF">ACFODO_01890</name>
    <name evidence="3" type="ORF">C9E89_002365</name>
</gene>
<dbReference type="EMBL" id="PYIX02000002">
    <property type="protein sequence ID" value="RFC85248.1"/>
    <property type="molecule type" value="Genomic_DNA"/>
</dbReference>
<comment type="caution">
    <text evidence="3">The sequence shown here is derived from an EMBL/GenBank/DDBJ whole genome shotgun (WGS) entry which is preliminary data.</text>
</comment>
<reference evidence="3 4" key="2">
    <citation type="submission" date="2018-08" db="EMBL/GenBank/DDBJ databases">
        <title>The draft genome of Acinetobacter sichuanensis strain WCHAc060041.</title>
        <authorList>
            <person name="Qin J."/>
            <person name="Feng Y."/>
            <person name="Zong Z."/>
        </authorList>
    </citation>
    <scope>NUCLEOTIDE SEQUENCE [LARGE SCALE GENOMIC DNA]</scope>
    <source>
        <strain evidence="3 4">WCHAc060041</strain>
    </source>
</reference>
<dbReference type="EMBL" id="JBHRSF010000005">
    <property type="protein sequence ID" value="MFC2994037.1"/>
    <property type="molecule type" value="Genomic_DNA"/>
</dbReference>
<evidence type="ECO:0000313" key="4">
    <source>
        <dbReference type="Proteomes" id="UP000240957"/>
    </source>
</evidence>
<accession>A0A371YUX8</accession>
<dbReference type="Proteomes" id="UP001595455">
    <property type="component" value="Unassembled WGS sequence"/>
</dbReference>
<keyword evidence="1" id="KW-1133">Transmembrane helix</keyword>
<keyword evidence="5" id="KW-1185">Reference proteome</keyword>
<reference evidence="2" key="1">
    <citation type="journal article" date="2014" name="Int. J. Syst. Evol. Microbiol.">
        <title>Complete genome of a new Firmicutes species belonging to the dominant human colonic microbiota ('Ruminococcus bicirculans') reveals two chromosomes and a selective capacity to utilize plant glucans.</title>
        <authorList>
            <consortium name="NISC Comparative Sequencing Program"/>
            <person name="Wegmann U."/>
            <person name="Louis P."/>
            <person name="Goesmann A."/>
            <person name="Henrissat B."/>
            <person name="Duncan S.H."/>
            <person name="Flint H.J."/>
        </authorList>
    </citation>
    <scope>NUCLEOTIDE SEQUENCE</scope>
    <source>
        <strain evidence="2">KCTC 62575</strain>
    </source>
</reference>